<comment type="caution">
    <text evidence="3">The sequence shown here is derived from an EMBL/GenBank/DDBJ whole genome shotgun (WGS) entry which is preliminary data.</text>
</comment>
<dbReference type="CDD" id="cd19946">
    <property type="entry name" value="GlpA-like_Fer2_BFD-like"/>
    <property type="match status" value="1"/>
</dbReference>
<dbReference type="SUPFAM" id="SSF54373">
    <property type="entry name" value="FAD-linked reductases, C-terminal domain"/>
    <property type="match status" value="1"/>
</dbReference>
<sequence length="496" mass="53065">MAESFDIAIVGAGITGCAIARQLARYENSICVIEAGNDVALGASKANGGLVHAGYDPAPGTVKAQVNARGCELYSQWSNELGFLFNRTGSMVLGFSADDHAALERLMQNGRANGVPELEIVGPEHIRHLEPRANEQATCALWCPSTGYVDPFDVAIACAENATANGVTFLREAPVQAIDTLLGNAPLPVGSRRLSDQPERFAIHTPKGTVRCRILVNAAGNGAALISHMAGAEEFKLAWRQGNIAVLDKEPRALMPLYPVPTPISKGVIVTGTVHGNTVITATAALREPGDRDTYAADVETLLNGARKLVPDLDTRRVVRTFAGGRAVIEGLNDFMIGPSAVLPGMFHAAGIQSPGVASAPAIAERMDRVLHDTGLDLEKRPDWNPMRRAPEDFDRSSPQHQAELIEHDPAWGRIVCRCETVPEAEIVQAIHRSPGAVSVEGVKRRCRAGMGRCQSGFCQSRVVHILARELGCEPSAVPLEDRGSWIVDGTLKEGR</sequence>
<dbReference type="STRING" id="445975.COLSTE_01885"/>
<protein>
    <submittedName>
        <fullName evidence="3">FAD dependent oxidoreductase</fullName>
    </submittedName>
</protein>
<proteinExistence type="predicted"/>
<evidence type="ECO:0000259" key="1">
    <source>
        <dbReference type="Pfam" id="PF01266"/>
    </source>
</evidence>
<evidence type="ECO:0000259" key="2">
    <source>
        <dbReference type="Pfam" id="PF04324"/>
    </source>
</evidence>
<dbReference type="PANTHER" id="PTHR42720">
    <property type="entry name" value="GLYCEROL-3-PHOSPHATE DEHYDROGENASE"/>
    <property type="match status" value="1"/>
</dbReference>
<dbReference type="HOGENOM" id="CLU_024775_3_1_11"/>
<dbReference type="InterPro" id="IPR052745">
    <property type="entry name" value="G3P_Oxidase/Oxidoreductase"/>
</dbReference>
<dbReference type="GeneID" id="98003550"/>
<evidence type="ECO:0000313" key="4">
    <source>
        <dbReference type="Proteomes" id="UP000003560"/>
    </source>
</evidence>
<evidence type="ECO:0000313" key="3">
    <source>
        <dbReference type="EMBL" id="EEA89901.1"/>
    </source>
</evidence>
<dbReference type="InterPro" id="IPR006076">
    <property type="entry name" value="FAD-dep_OxRdtase"/>
</dbReference>
<dbReference type="InterPro" id="IPR041854">
    <property type="entry name" value="BFD-like_2Fe2S-bd_dom_sf"/>
</dbReference>
<dbReference type="OrthoDB" id="9801699at2"/>
<dbReference type="eggNOG" id="COG0579">
    <property type="taxonomic scope" value="Bacteria"/>
</dbReference>
<organism evidence="3 4">
    <name type="scientific">Collinsella stercoris DSM 13279</name>
    <dbReference type="NCBI Taxonomy" id="445975"/>
    <lineage>
        <taxon>Bacteria</taxon>
        <taxon>Bacillati</taxon>
        <taxon>Actinomycetota</taxon>
        <taxon>Coriobacteriia</taxon>
        <taxon>Coriobacteriales</taxon>
        <taxon>Coriobacteriaceae</taxon>
        <taxon>Collinsella</taxon>
    </lineage>
</organism>
<gene>
    <name evidence="3" type="ORF">COLSTE_01885</name>
</gene>
<dbReference type="PANTHER" id="PTHR42720:SF1">
    <property type="entry name" value="GLYCEROL 3-PHOSPHATE OXIDASE"/>
    <property type="match status" value="1"/>
</dbReference>
<dbReference type="Gene3D" id="3.30.9.10">
    <property type="entry name" value="D-Amino Acid Oxidase, subunit A, domain 2"/>
    <property type="match status" value="1"/>
</dbReference>
<reference evidence="3 4" key="2">
    <citation type="submission" date="2008-10" db="EMBL/GenBank/DDBJ databases">
        <authorList>
            <person name="Fulton L."/>
            <person name="Clifton S."/>
            <person name="Fulton B."/>
            <person name="Xu J."/>
            <person name="Minx P."/>
            <person name="Pepin K.H."/>
            <person name="Johnson M."/>
            <person name="Thiruvilangam P."/>
            <person name="Bhonagiri V."/>
            <person name="Nash W.E."/>
            <person name="Mardis E.R."/>
            <person name="Wilson R.K."/>
        </authorList>
    </citation>
    <scope>NUCLEOTIDE SEQUENCE [LARGE SCALE GENOMIC DNA]</scope>
    <source>
        <strain evidence="3 4">DSM 13279</strain>
    </source>
</reference>
<accession>B6GCR1</accession>
<feature type="domain" description="FAD dependent oxidoreductase" evidence="1">
    <location>
        <begin position="6"/>
        <end position="367"/>
    </location>
</feature>
<dbReference type="Gene3D" id="1.10.10.1100">
    <property type="entry name" value="BFD-like [2Fe-2S]-binding domain"/>
    <property type="match status" value="1"/>
</dbReference>
<dbReference type="Pfam" id="PF04324">
    <property type="entry name" value="Fer2_BFD"/>
    <property type="match status" value="1"/>
</dbReference>
<reference evidence="3 4" key="1">
    <citation type="submission" date="2008-10" db="EMBL/GenBank/DDBJ databases">
        <title>Draft genome sequence of Collinsella stercoris (DSM 13279).</title>
        <authorList>
            <person name="Sudarsanam P."/>
            <person name="Ley R."/>
            <person name="Guruge J."/>
            <person name="Turnbaugh P.J."/>
            <person name="Mahowald M."/>
            <person name="Liep D."/>
            <person name="Gordon J."/>
        </authorList>
    </citation>
    <scope>NUCLEOTIDE SEQUENCE [LARGE SCALE GENOMIC DNA]</scope>
    <source>
        <strain evidence="3 4">DSM 13279</strain>
    </source>
</reference>
<dbReference type="AlphaFoldDB" id="B6GCR1"/>
<dbReference type="Proteomes" id="UP000003560">
    <property type="component" value="Unassembled WGS sequence"/>
</dbReference>
<dbReference type="InterPro" id="IPR036188">
    <property type="entry name" value="FAD/NAD-bd_sf"/>
</dbReference>
<dbReference type="Pfam" id="PF01266">
    <property type="entry name" value="DAO"/>
    <property type="match status" value="1"/>
</dbReference>
<dbReference type="RefSeq" id="WP_006721518.1">
    <property type="nucleotide sequence ID" value="NZ_CP085935.1"/>
</dbReference>
<dbReference type="Gene3D" id="3.50.50.60">
    <property type="entry name" value="FAD/NAD(P)-binding domain"/>
    <property type="match status" value="1"/>
</dbReference>
<dbReference type="SUPFAM" id="SSF51905">
    <property type="entry name" value="FAD/NAD(P)-binding domain"/>
    <property type="match status" value="1"/>
</dbReference>
<name>B6GCR1_9ACTN</name>
<keyword evidence="4" id="KW-1185">Reference proteome</keyword>
<feature type="domain" description="BFD-like [2Fe-2S]-binding" evidence="2">
    <location>
        <begin position="415"/>
        <end position="468"/>
    </location>
</feature>
<dbReference type="InterPro" id="IPR007419">
    <property type="entry name" value="BFD-like_2Fe2S-bd_dom"/>
</dbReference>
<dbReference type="EMBL" id="ABXJ01000110">
    <property type="protein sequence ID" value="EEA89901.1"/>
    <property type="molecule type" value="Genomic_DNA"/>
</dbReference>